<keyword evidence="2 7" id="KW-0547">Nucleotide-binding</keyword>
<comment type="caution">
    <text evidence="11">The sequence shown here is derived from an EMBL/GenBank/DDBJ whole genome shotgun (WGS) entry which is preliminary data.</text>
</comment>
<dbReference type="Gene3D" id="3.40.850.10">
    <property type="entry name" value="Kinesin motor domain"/>
    <property type="match status" value="1"/>
</dbReference>
<dbReference type="EMBL" id="LWDX02023831">
    <property type="protein sequence ID" value="OEL31271.1"/>
    <property type="molecule type" value="Genomic_DNA"/>
</dbReference>
<dbReference type="Pfam" id="PF00225">
    <property type="entry name" value="Kinesin"/>
    <property type="match status" value="1"/>
</dbReference>
<protein>
    <submittedName>
        <fullName evidence="11">Phragmoplast orienting kinesin 2</fullName>
    </submittedName>
</protein>
<feature type="binding site" evidence="7">
    <location>
        <begin position="116"/>
        <end position="123"/>
    </location>
    <ligand>
        <name>ATP</name>
        <dbReference type="ChEBI" id="CHEBI:30616"/>
    </ligand>
</feature>
<reference evidence="11 12" key="1">
    <citation type="submission" date="2016-09" db="EMBL/GenBank/DDBJ databases">
        <title>The draft genome of Dichanthelium oligosanthes: A C3 panicoid grass species.</title>
        <authorList>
            <person name="Studer A.J."/>
            <person name="Schnable J.C."/>
            <person name="Brutnell T.P."/>
        </authorList>
    </citation>
    <scope>NUCLEOTIDE SEQUENCE [LARGE SCALE GENOMIC DNA]</scope>
    <source>
        <strain evidence="12">cv. Kellogg 1175</strain>
        <tissue evidence="11">Leaf</tissue>
    </source>
</reference>
<dbReference type="GO" id="GO:0003777">
    <property type="term" value="F:microtubule motor activity"/>
    <property type="evidence" value="ECO:0007669"/>
    <property type="project" value="InterPro"/>
</dbReference>
<keyword evidence="3 7" id="KW-0067">ATP-binding</keyword>
<dbReference type="InterPro" id="IPR036961">
    <property type="entry name" value="Kinesin_motor_dom_sf"/>
</dbReference>
<dbReference type="SUPFAM" id="SSF52540">
    <property type="entry name" value="P-loop containing nucleoside triphosphate hydrolases"/>
    <property type="match status" value="1"/>
</dbReference>
<feature type="coiled-coil region" evidence="8">
    <location>
        <begin position="787"/>
        <end position="828"/>
    </location>
</feature>
<dbReference type="Proteomes" id="UP000095767">
    <property type="component" value="Unassembled WGS sequence"/>
</dbReference>
<dbReference type="PROSITE" id="PS00411">
    <property type="entry name" value="KINESIN_MOTOR_1"/>
    <property type="match status" value="1"/>
</dbReference>
<evidence type="ECO:0000256" key="2">
    <source>
        <dbReference type="ARBA" id="ARBA00022741"/>
    </source>
</evidence>
<keyword evidence="4 8" id="KW-0175">Coiled coil</keyword>
<dbReference type="PANTHER" id="PTHR37739">
    <property type="entry name" value="KINESIN-LIKE PROTEIN KIN-12D"/>
    <property type="match status" value="1"/>
</dbReference>
<comment type="similarity">
    <text evidence="6">Belongs to the TRAFAC class myosin-kinesin ATPase superfamily. Kinesin family. KIN-12 subfamily.</text>
</comment>
<feature type="coiled-coil region" evidence="8">
    <location>
        <begin position="368"/>
        <end position="402"/>
    </location>
</feature>
<feature type="coiled-coil region" evidence="8">
    <location>
        <begin position="508"/>
        <end position="562"/>
    </location>
</feature>
<evidence type="ECO:0000256" key="6">
    <source>
        <dbReference type="ARBA" id="ARBA00034488"/>
    </source>
</evidence>
<accession>A0A1E5W1Q9</accession>
<keyword evidence="5 7" id="KW-0505">Motor protein</keyword>
<dbReference type="GO" id="GO:0005524">
    <property type="term" value="F:ATP binding"/>
    <property type="evidence" value="ECO:0007669"/>
    <property type="project" value="UniProtKB-UniRule"/>
</dbReference>
<evidence type="ECO:0000256" key="8">
    <source>
        <dbReference type="SAM" id="Coils"/>
    </source>
</evidence>
<dbReference type="PANTHER" id="PTHR37739:SF14">
    <property type="entry name" value="KINESIN-LIKE PROTEIN KIN-12E"/>
    <property type="match status" value="1"/>
</dbReference>
<dbReference type="InterPro" id="IPR019821">
    <property type="entry name" value="Kinesin_motor_CS"/>
</dbReference>
<evidence type="ECO:0000256" key="3">
    <source>
        <dbReference type="ARBA" id="ARBA00022840"/>
    </source>
</evidence>
<evidence type="ECO:0000256" key="4">
    <source>
        <dbReference type="ARBA" id="ARBA00023054"/>
    </source>
</evidence>
<dbReference type="PRINTS" id="PR00380">
    <property type="entry name" value="KINESINHEAVY"/>
</dbReference>
<feature type="region of interest" description="Disordered" evidence="9">
    <location>
        <begin position="740"/>
        <end position="762"/>
    </location>
</feature>
<dbReference type="GO" id="GO:0008017">
    <property type="term" value="F:microtubule binding"/>
    <property type="evidence" value="ECO:0007669"/>
    <property type="project" value="InterPro"/>
</dbReference>
<feature type="coiled-coil region" evidence="8">
    <location>
        <begin position="606"/>
        <end position="654"/>
    </location>
</feature>
<name>A0A1E5W1Q9_9POAL</name>
<evidence type="ECO:0000313" key="11">
    <source>
        <dbReference type="EMBL" id="OEL31271.1"/>
    </source>
</evidence>
<keyword evidence="12" id="KW-1185">Reference proteome</keyword>
<dbReference type="SMART" id="SM00129">
    <property type="entry name" value="KISc"/>
    <property type="match status" value="1"/>
</dbReference>
<evidence type="ECO:0000259" key="10">
    <source>
        <dbReference type="PROSITE" id="PS50067"/>
    </source>
</evidence>
<sequence>MPSDGVDDELGGGSAAPSPARFELQEDPAFWKDNNVQVVIRIRPLSGSEISLQGQKRCVRQDSSQSLTWTGHPESRFTFDLVADEHVTQENMFKVAGVTMVENCIGGYNSCMFAYGQTGSGKTHTMLGEIENGTRRNNTNCGMTPREKEIRRDEKLRFTCKCSFLEIYNEQILDLLNPNSVNLQIREDAKKGVHVENLTEHEVSSAREALQQLIEGAANRKVAATNMNRASSRSHSVFTCLIESKWESQGINHHRFSRLNLVDLAGSERQKSSGAEGERLKEATNINKSLSTLGLVITNLIAVSNKKSHHVPYRDSKLTFLLQDSLGGNSKTTIIANISPSYCCAAETLSTLKFAQRAKYIRNNAIINEDASGDVLSMRLQIQNLKKEVSRLQELVGSDKTEGIGSHGFVCDSPSTFKWDQAHGTFSPLIFDKRATQRKDYDAALVAAFRREQEKEAQLKATIAAKQTAEQLAAQKTEEVRSFKMRLKFREERIKRLEQVASGKLSAEAHLLQEKENLVKELEVLRSQLDRNPEITKFAMENLQLKEELRRLQSFVDEGEREMMHEQIIVLQDKLLEALDWKLMHERDPVNKDLSLFGESAGDEENEFLRLQAIQNEREIESLRKKLTFCLETKENLERRVDELTSELELTNKHDDRNNDCKAVELHAQGEAHNLSDAQMELKTLVDAISSASQREAEAHETAIGLAKENEELRVQLKVLIEDNKRLVDLYEHAIVNDEANQDGNCPNAPSVGTSDLHAHNSSSVEEESKIVDEKYVNEDNLSRNTSAELRLQLEEMHEENDRLMGLYEKAMQERDELKRNILEQSNSETVEEIWSDQKDVEMIEAADPENLEAKHVHDSTILALKEVMQLVRTKLELVQDKVVSAQDAIKYFKLLERVSSKVEELSASIQLRHLDVKHGQEDINALKSALSESKDKKDTFEGKYFLPASSCWNLDLKTKATASSKFDANFALMNQKKEQLSLLQTRKNQLSAVRTRAHESETELQSKIDGLKLKLRSHEAQRKEEEKVLFAIDNMDTSTALTHKPKNFRKATDLLKSEEERIKLSCELLSSREQLRMVQKEIKSMQKCDYIDCEIALLETEIEDCCLSMLEADIEKFVRDNTLTEIWEGGAKNMEALLVDYQDCVFHVNLKEEEIKVCEESLQHQTRGLDELHSKLNQGMWELGELLQDRRSLTSCSLDESMLPVGEKVATDLEAVRTHVAEAKQLLLLDRQTNL</sequence>
<evidence type="ECO:0000256" key="7">
    <source>
        <dbReference type="PROSITE-ProRule" id="PRU00283"/>
    </source>
</evidence>
<evidence type="ECO:0000313" key="12">
    <source>
        <dbReference type="Proteomes" id="UP000095767"/>
    </source>
</evidence>
<evidence type="ECO:0000256" key="5">
    <source>
        <dbReference type="ARBA" id="ARBA00023175"/>
    </source>
</evidence>
<dbReference type="PROSITE" id="PS50067">
    <property type="entry name" value="KINESIN_MOTOR_2"/>
    <property type="match status" value="1"/>
</dbReference>
<dbReference type="AlphaFoldDB" id="A0A1E5W1Q9"/>
<gene>
    <name evidence="11" type="ORF">BAE44_0007707</name>
</gene>
<dbReference type="STRING" id="888268.A0A1E5W1Q9"/>
<feature type="domain" description="Kinesin motor" evidence="10">
    <location>
        <begin position="35"/>
        <end position="361"/>
    </location>
</feature>
<dbReference type="GO" id="GO:0005874">
    <property type="term" value="C:microtubule"/>
    <property type="evidence" value="ECO:0007669"/>
    <property type="project" value="UniProtKB-KW"/>
</dbReference>
<dbReference type="InterPro" id="IPR001752">
    <property type="entry name" value="Kinesin_motor_dom"/>
</dbReference>
<evidence type="ECO:0000256" key="9">
    <source>
        <dbReference type="SAM" id="MobiDB-lite"/>
    </source>
</evidence>
<feature type="coiled-coil region" evidence="8">
    <location>
        <begin position="974"/>
        <end position="1029"/>
    </location>
</feature>
<keyword evidence="1" id="KW-0493">Microtubule</keyword>
<dbReference type="OrthoDB" id="3176171at2759"/>
<evidence type="ECO:0000256" key="1">
    <source>
        <dbReference type="ARBA" id="ARBA00022701"/>
    </source>
</evidence>
<dbReference type="GO" id="GO:0007018">
    <property type="term" value="P:microtubule-based movement"/>
    <property type="evidence" value="ECO:0007669"/>
    <property type="project" value="InterPro"/>
</dbReference>
<proteinExistence type="inferred from homology"/>
<dbReference type="InterPro" id="IPR027417">
    <property type="entry name" value="P-loop_NTPase"/>
</dbReference>
<organism evidence="11 12">
    <name type="scientific">Dichanthelium oligosanthes</name>
    <dbReference type="NCBI Taxonomy" id="888268"/>
    <lineage>
        <taxon>Eukaryota</taxon>
        <taxon>Viridiplantae</taxon>
        <taxon>Streptophyta</taxon>
        <taxon>Embryophyta</taxon>
        <taxon>Tracheophyta</taxon>
        <taxon>Spermatophyta</taxon>
        <taxon>Magnoliopsida</taxon>
        <taxon>Liliopsida</taxon>
        <taxon>Poales</taxon>
        <taxon>Poaceae</taxon>
        <taxon>PACMAD clade</taxon>
        <taxon>Panicoideae</taxon>
        <taxon>Panicodae</taxon>
        <taxon>Paniceae</taxon>
        <taxon>Dichantheliinae</taxon>
        <taxon>Dichanthelium</taxon>
    </lineage>
</organism>
<dbReference type="InterPro" id="IPR044986">
    <property type="entry name" value="KIF15/KIN-12"/>
</dbReference>
<dbReference type="FunFam" id="3.40.850.10:FF:000033">
    <property type="entry name" value="Kinesin-like protein KIN-12E"/>
    <property type="match status" value="1"/>
</dbReference>